<evidence type="ECO:0000313" key="4">
    <source>
        <dbReference type="EMBL" id="EGV20144.1"/>
    </source>
</evidence>
<dbReference type="SUPFAM" id="SSF69721">
    <property type="entry name" value="DsrC, the gamma subunit of dissimilatory sulfite reductase"/>
    <property type="match status" value="1"/>
</dbReference>
<dbReference type="eggNOG" id="COG2920">
    <property type="taxonomic scope" value="Bacteria"/>
</dbReference>
<proteinExistence type="inferred from homology"/>
<gene>
    <name evidence="4" type="ORF">ThimaDRAFT_0820</name>
</gene>
<protein>
    <submittedName>
        <fullName evidence="4">Sulfur relay protein, TusE/DsrC/DsvC family</fullName>
    </submittedName>
</protein>
<keyword evidence="5" id="KW-1185">Reference proteome</keyword>
<evidence type="ECO:0000256" key="3">
    <source>
        <dbReference type="ARBA" id="ARBA00022490"/>
    </source>
</evidence>
<dbReference type="PANTHER" id="PTHR37010:SF1">
    <property type="entry name" value="SULFURTRANSFERASE TUSE"/>
    <property type="match status" value="1"/>
</dbReference>
<dbReference type="Proteomes" id="UP000005459">
    <property type="component" value="Unassembled WGS sequence"/>
</dbReference>
<keyword evidence="3" id="KW-0963">Cytoplasm</keyword>
<dbReference type="Gene3D" id="3.30.1420.10">
    <property type="match status" value="1"/>
</dbReference>
<comment type="subcellular location">
    <subcellularLocation>
        <location evidence="1">Cytoplasm</location>
    </subcellularLocation>
</comment>
<organism evidence="4 5">
    <name type="scientific">Thiocapsa marina 5811</name>
    <dbReference type="NCBI Taxonomy" id="768671"/>
    <lineage>
        <taxon>Bacteria</taxon>
        <taxon>Pseudomonadati</taxon>
        <taxon>Pseudomonadota</taxon>
        <taxon>Gammaproteobacteria</taxon>
        <taxon>Chromatiales</taxon>
        <taxon>Chromatiaceae</taxon>
        <taxon>Thiocapsa</taxon>
    </lineage>
</organism>
<comment type="similarity">
    <text evidence="2">Belongs to the DsrC/TusE family.</text>
</comment>
<sequence>MIWIKIDGVGDETMIDVKVSMKVTNEPLKRTPVVLKLDADGSETAPVFTDRAGVAHFDLPPTSGKVLVSGVERFDGRLDGEIPIELWSITQSERNSKGLPGEFPSGSNAYPGMTTRSIQVGERTILTDSEGYLVDPSDWSEEFARALAAHDGLALNAEHWEVIRFLRASYVKRGTQATVRDMIAHFRKIWGSEKGSNRYLHQLFPRGGPQKQGNRLAGLLRTKGEH</sequence>
<dbReference type="NCBIfam" id="TIGR03342">
    <property type="entry name" value="dsrC_tusE_dsvC"/>
    <property type="match status" value="1"/>
</dbReference>
<evidence type="ECO:0000256" key="2">
    <source>
        <dbReference type="ARBA" id="ARBA00005718"/>
    </source>
</evidence>
<dbReference type="InterPro" id="IPR025526">
    <property type="entry name" value="DsrC-like_dom_sf"/>
</dbReference>
<dbReference type="GO" id="GO:0002143">
    <property type="term" value="P:tRNA wobble position uridine thiolation"/>
    <property type="evidence" value="ECO:0007669"/>
    <property type="project" value="TreeGrafter"/>
</dbReference>
<reference evidence="4 5" key="1">
    <citation type="submission" date="2011-06" db="EMBL/GenBank/DDBJ databases">
        <title>The draft genome of Thiocapsa marina 5811.</title>
        <authorList>
            <consortium name="US DOE Joint Genome Institute (JGI-PGF)"/>
            <person name="Lucas S."/>
            <person name="Han J."/>
            <person name="Cheng J.-F."/>
            <person name="Goodwin L."/>
            <person name="Pitluck S."/>
            <person name="Peters L."/>
            <person name="Land M.L."/>
            <person name="Hauser L."/>
            <person name="Vogl K."/>
            <person name="Liu Z."/>
            <person name="Imhoff J."/>
            <person name="Thiel V."/>
            <person name="Frigaard N.-U."/>
            <person name="Bryant D."/>
            <person name="Woyke T.J."/>
        </authorList>
    </citation>
    <scope>NUCLEOTIDE SEQUENCE [LARGE SCALE GENOMIC DNA]</scope>
    <source>
        <strain evidence="4 5">5811</strain>
    </source>
</reference>
<dbReference type="Gene3D" id="1.10.10.370">
    <property type="entry name" value="DsrC-like protein, C-terminal domain"/>
    <property type="match status" value="1"/>
</dbReference>
<dbReference type="GO" id="GO:0005737">
    <property type="term" value="C:cytoplasm"/>
    <property type="evidence" value="ECO:0007669"/>
    <property type="project" value="UniProtKB-SubCell"/>
</dbReference>
<name>F9U7B8_9GAMM</name>
<dbReference type="EMBL" id="AFWV01000002">
    <property type="protein sequence ID" value="EGV20144.1"/>
    <property type="molecule type" value="Genomic_DNA"/>
</dbReference>
<dbReference type="Pfam" id="PF04358">
    <property type="entry name" value="DsrC"/>
    <property type="match status" value="1"/>
</dbReference>
<dbReference type="InterPro" id="IPR007453">
    <property type="entry name" value="DsrC/TusE"/>
</dbReference>
<dbReference type="STRING" id="768671.ThimaDRAFT_0820"/>
<evidence type="ECO:0000313" key="5">
    <source>
        <dbReference type="Proteomes" id="UP000005459"/>
    </source>
</evidence>
<dbReference type="InterPro" id="IPR042072">
    <property type="entry name" value="DsrC-like_C"/>
</dbReference>
<dbReference type="PANTHER" id="PTHR37010">
    <property type="entry name" value="SULFURTRANSFERASE TUSE"/>
    <property type="match status" value="1"/>
</dbReference>
<evidence type="ECO:0000256" key="1">
    <source>
        <dbReference type="ARBA" id="ARBA00004496"/>
    </source>
</evidence>
<dbReference type="GO" id="GO:0097163">
    <property type="term" value="F:sulfur carrier activity"/>
    <property type="evidence" value="ECO:0007669"/>
    <property type="project" value="TreeGrafter"/>
</dbReference>
<dbReference type="InterPro" id="IPR043163">
    <property type="entry name" value="DsrC-like_N"/>
</dbReference>
<accession>F9U7B8</accession>
<dbReference type="AlphaFoldDB" id="F9U7B8"/>